<dbReference type="SUPFAM" id="SSF54427">
    <property type="entry name" value="NTF2-like"/>
    <property type="match status" value="1"/>
</dbReference>
<accession>A0A9D7SUM0</accession>
<comment type="caution">
    <text evidence="1">The sequence shown here is derived from an EMBL/GenBank/DDBJ whole genome shotgun (WGS) entry which is preliminary data.</text>
</comment>
<dbReference type="Proteomes" id="UP000808337">
    <property type="component" value="Unassembled WGS sequence"/>
</dbReference>
<dbReference type="PROSITE" id="PS51257">
    <property type="entry name" value="PROKAR_LIPOPROTEIN"/>
    <property type="match status" value="1"/>
</dbReference>
<proteinExistence type="predicted"/>
<dbReference type="EMBL" id="JADKGY010000006">
    <property type="protein sequence ID" value="MBK9982283.1"/>
    <property type="molecule type" value="Genomic_DNA"/>
</dbReference>
<sequence>MSKKILSISIQSILSVFLIFSMVSCGQKSTVLSVKENEAIIDTIRHTLTLYYEDIKKDGLTAEFKYLDHSAEFYWAPPGFNAPISYDQVEKGVMQNAAKFKSVENSWLSLRIDPLTPELASYTGTIHSIATDTTGQIGDYKLIETGLMIKRNDGWKLFRGQTSVLP</sequence>
<dbReference type="InterPro" id="IPR032710">
    <property type="entry name" value="NTF2-like_dom_sf"/>
</dbReference>
<gene>
    <name evidence="1" type="ORF">IPP15_07645</name>
</gene>
<dbReference type="AlphaFoldDB" id="A0A9D7SUM0"/>
<organism evidence="1 2">
    <name type="scientific">Candidatus Opimibacter skivensis</name>
    <dbReference type="NCBI Taxonomy" id="2982028"/>
    <lineage>
        <taxon>Bacteria</taxon>
        <taxon>Pseudomonadati</taxon>
        <taxon>Bacteroidota</taxon>
        <taxon>Saprospiria</taxon>
        <taxon>Saprospirales</taxon>
        <taxon>Saprospiraceae</taxon>
        <taxon>Candidatus Opimibacter</taxon>
    </lineage>
</organism>
<evidence type="ECO:0000313" key="1">
    <source>
        <dbReference type="EMBL" id="MBK9982283.1"/>
    </source>
</evidence>
<reference evidence="1 2" key="1">
    <citation type="submission" date="2020-10" db="EMBL/GenBank/DDBJ databases">
        <title>Connecting structure to function with the recovery of over 1000 high-quality activated sludge metagenome-assembled genomes encoding full-length rRNA genes using long-read sequencing.</title>
        <authorList>
            <person name="Singleton C.M."/>
            <person name="Petriglieri F."/>
            <person name="Kristensen J.M."/>
            <person name="Kirkegaard R.H."/>
            <person name="Michaelsen T.Y."/>
            <person name="Andersen M.H."/>
            <person name="Karst S.M."/>
            <person name="Dueholm M.S."/>
            <person name="Nielsen P.H."/>
            <person name="Albertsen M."/>
        </authorList>
    </citation>
    <scope>NUCLEOTIDE SEQUENCE [LARGE SCALE GENOMIC DNA]</scope>
    <source>
        <strain evidence="1">Ribe_18-Q3-R11-54_MAXAC.273</strain>
    </source>
</reference>
<name>A0A9D7SUM0_9BACT</name>
<protein>
    <submittedName>
        <fullName evidence="1">Nuclear transport factor 2 family protein</fullName>
    </submittedName>
</protein>
<evidence type="ECO:0000313" key="2">
    <source>
        <dbReference type="Proteomes" id="UP000808337"/>
    </source>
</evidence>
<dbReference type="Gene3D" id="3.10.450.50">
    <property type="match status" value="1"/>
</dbReference>